<evidence type="ECO:0000256" key="11">
    <source>
        <dbReference type="RuleBase" id="RU003357"/>
    </source>
</evidence>
<dbReference type="Gene3D" id="2.40.170.20">
    <property type="entry name" value="TonB-dependent receptor, beta-barrel domain"/>
    <property type="match status" value="1"/>
</dbReference>
<dbReference type="Pfam" id="PF07715">
    <property type="entry name" value="Plug"/>
    <property type="match status" value="1"/>
</dbReference>
<evidence type="ECO:0000256" key="1">
    <source>
        <dbReference type="ARBA" id="ARBA00004571"/>
    </source>
</evidence>
<evidence type="ECO:0000313" key="15">
    <source>
        <dbReference type="EMBL" id="MBB4844647.1"/>
    </source>
</evidence>
<evidence type="ECO:0000256" key="8">
    <source>
        <dbReference type="ARBA" id="ARBA00023170"/>
    </source>
</evidence>
<dbReference type="PANTHER" id="PTHR47234">
    <property type="match status" value="1"/>
</dbReference>
<name>A0A840LH97_9BURK</name>
<dbReference type="PANTHER" id="PTHR47234:SF1">
    <property type="entry name" value="TONB-DEPENDENT RECEPTOR"/>
    <property type="match status" value="1"/>
</dbReference>
<protein>
    <submittedName>
        <fullName evidence="15">Iron complex outermembrane receptor protein</fullName>
    </submittedName>
</protein>
<reference evidence="15 16" key="1">
    <citation type="submission" date="2020-08" db="EMBL/GenBank/DDBJ databases">
        <title>Functional genomics of gut bacteria from endangered species of beetles.</title>
        <authorList>
            <person name="Carlos-Shanley C."/>
        </authorList>
    </citation>
    <scope>NUCLEOTIDE SEQUENCE [LARGE SCALE GENOMIC DNA]</scope>
    <source>
        <strain evidence="15 16">S00239</strain>
    </source>
</reference>
<feature type="domain" description="TonB-dependent receptor plug" evidence="14">
    <location>
        <begin position="61"/>
        <end position="177"/>
    </location>
</feature>
<dbReference type="Pfam" id="PF00593">
    <property type="entry name" value="TonB_dep_Rec_b-barrel"/>
    <property type="match status" value="1"/>
</dbReference>
<dbReference type="SUPFAM" id="SSF56935">
    <property type="entry name" value="Porins"/>
    <property type="match status" value="1"/>
</dbReference>
<keyword evidence="9 10" id="KW-0998">Cell outer membrane</keyword>
<dbReference type="Proteomes" id="UP000562027">
    <property type="component" value="Unassembled WGS sequence"/>
</dbReference>
<dbReference type="EMBL" id="JACHLP010000006">
    <property type="protein sequence ID" value="MBB4844647.1"/>
    <property type="molecule type" value="Genomic_DNA"/>
</dbReference>
<dbReference type="AlphaFoldDB" id="A0A840LH97"/>
<comment type="subcellular location">
    <subcellularLocation>
        <location evidence="1 10">Cell outer membrane</location>
        <topology evidence="1 10">Multi-pass membrane protein</topology>
    </subcellularLocation>
</comment>
<dbReference type="InterPro" id="IPR037066">
    <property type="entry name" value="Plug_dom_sf"/>
</dbReference>
<accession>A0A840LH97</accession>
<keyword evidence="8 15" id="KW-0675">Receptor</keyword>
<dbReference type="Gene3D" id="2.170.130.10">
    <property type="entry name" value="TonB-dependent receptor, plug domain"/>
    <property type="match status" value="1"/>
</dbReference>
<organism evidence="15 16">
    <name type="scientific">Roseateles oligotrophus</name>
    <dbReference type="NCBI Taxonomy" id="1769250"/>
    <lineage>
        <taxon>Bacteria</taxon>
        <taxon>Pseudomonadati</taxon>
        <taxon>Pseudomonadota</taxon>
        <taxon>Betaproteobacteria</taxon>
        <taxon>Burkholderiales</taxon>
        <taxon>Sphaerotilaceae</taxon>
        <taxon>Roseateles</taxon>
    </lineage>
</organism>
<evidence type="ECO:0000259" key="13">
    <source>
        <dbReference type="Pfam" id="PF00593"/>
    </source>
</evidence>
<feature type="signal peptide" evidence="12">
    <location>
        <begin position="1"/>
        <end position="26"/>
    </location>
</feature>
<keyword evidence="4 10" id="KW-1134">Transmembrane beta strand</keyword>
<feature type="chain" id="PRO_5032484302" evidence="12">
    <location>
        <begin position="27"/>
        <end position="911"/>
    </location>
</feature>
<dbReference type="InterPro" id="IPR000531">
    <property type="entry name" value="Beta-barrel_TonB"/>
</dbReference>
<keyword evidence="16" id="KW-1185">Reference proteome</keyword>
<dbReference type="RefSeq" id="WP_184301355.1">
    <property type="nucleotide sequence ID" value="NZ_JACHLP010000006.1"/>
</dbReference>
<keyword evidence="5 10" id="KW-0812">Transmembrane</keyword>
<dbReference type="GO" id="GO:0009279">
    <property type="term" value="C:cell outer membrane"/>
    <property type="evidence" value="ECO:0007669"/>
    <property type="project" value="UniProtKB-SubCell"/>
</dbReference>
<keyword evidence="12" id="KW-0732">Signal</keyword>
<evidence type="ECO:0000256" key="5">
    <source>
        <dbReference type="ARBA" id="ARBA00022692"/>
    </source>
</evidence>
<keyword evidence="3 10" id="KW-0813">Transport</keyword>
<keyword evidence="6 11" id="KW-0798">TonB box</keyword>
<evidence type="ECO:0000259" key="14">
    <source>
        <dbReference type="Pfam" id="PF07715"/>
    </source>
</evidence>
<evidence type="ECO:0000256" key="10">
    <source>
        <dbReference type="PROSITE-ProRule" id="PRU01360"/>
    </source>
</evidence>
<comment type="similarity">
    <text evidence="2 10 11">Belongs to the TonB-dependent receptor family.</text>
</comment>
<proteinExistence type="inferred from homology"/>
<dbReference type="PROSITE" id="PS52016">
    <property type="entry name" value="TONB_DEPENDENT_REC_3"/>
    <property type="match status" value="1"/>
</dbReference>
<dbReference type="InterPro" id="IPR039426">
    <property type="entry name" value="TonB-dep_rcpt-like"/>
</dbReference>
<evidence type="ECO:0000256" key="9">
    <source>
        <dbReference type="ARBA" id="ARBA00023237"/>
    </source>
</evidence>
<evidence type="ECO:0000256" key="4">
    <source>
        <dbReference type="ARBA" id="ARBA00022452"/>
    </source>
</evidence>
<feature type="domain" description="TonB-dependent receptor-like beta-barrel" evidence="13">
    <location>
        <begin position="357"/>
        <end position="876"/>
    </location>
</feature>
<comment type="caution">
    <text evidence="15">The sequence shown here is derived from an EMBL/GenBank/DDBJ whole genome shotgun (WGS) entry which is preliminary data.</text>
</comment>
<evidence type="ECO:0000256" key="7">
    <source>
        <dbReference type="ARBA" id="ARBA00023136"/>
    </source>
</evidence>
<evidence type="ECO:0000256" key="3">
    <source>
        <dbReference type="ARBA" id="ARBA00022448"/>
    </source>
</evidence>
<dbReference type="InterPro" id="IPR012910">
    <property type="entry name" value="Plug_dom"/>
</dbReference>
<evidence type="ECO:0000256" key="6">
    <source>
        <dbReference type="ARBA" id="ARBA00023077"/>
    </source>
</evidence>
<gene>
    <name evidence="15" type="ORF">HNP55_003191</name>
</gene>
<evidence type="ECO:0000256" key="12">
    <source>
        <dbReference type="SAM" id="SignalP"/>
    </source>
</evidence>
<sequence>MYHLLPSRPAPLALALLLAHALPQHAAHAQASEAATAAQAKTATLAPVLVTGSRISRLQAEGPSAVTILKSADLDRLGYRNVAEALAALTENSGFTQGEDYGNTWQPAANAISLRGLGPNRTLFLLNGRRIADYPTAYGGQVNFVDTSSIPSAMVERIDVLSGGASAIYGSDAIAGVVNVILKKNVQGHSLNLRAGGSQLGGGENARLQFVSGLNTQRLNAVFGLELSGREPIWDHQRKPFDDSTAFGADPTPVFGRRNASTQKWIAPPAEACQDLGGLFQGSVSAFTSKNGVYCGSGRARSSFWTNQTGKRSANASAVLSLDLSEGHSLVAEALLGQTQTFQNTRGPNWTSESRVGQKGYFRNANSGALETWSRRISPEEIGGAERYNRNWYDRSYNLALGARGEIGPNWNYEAAVNSSRYVSNTATPTFLAQADSFFLGERLGVDGKGVAQYAPDTQRLYRALTADEFNSFVGSSKRHNSSYSHNLTVQLNGELLPLPGGSLKSAFVAELGRQGYLNQADPRLGQNYFYSDTPTPDVGGDRKRAALGAELSAPLTRWLTSTAAARYDHYKFSQRSDSNTSVKLGLEARPSASLLLRGQYATSFRAPDLNYIYSEVSKGYYPASTDYYRCAQQGLEFDSKCEFADLAPGFNYASYASKNLKAEKGKSWNLGLVWAPSRELDLSLDFWKLAISDQIDDLSADQILRNESACRQGKKDIGSPLCVDALQRVKRNAPDAAVRPNAVTEIITNPVNIADTRTHGFDLSGSYNYRSERWGQLGLRAKFSRVLSYVYQANPGDPSINQIGSHDYEGWSNRLNASVNWKLGAWSHTLAAQRNGRVSSPSNDSDWFGPFWHFNLSTGVELSRATRIGLSINNLLGDIRYDRNTGARKTSYYLPYGRQAWLELTHRFGD</sequence>
<dbReference type="InterPro" id="IPR036942">
    <property type="entry name" value="Beta-barrel_TonB_sf"/>
</dbReference>
<evidence type="ECO:0000313" key="16">
    <source>
        <dbReference type="Proteomes" id="UP000562027"/>
    </source>
</evidence>
<evidence type="ECO:0000256" key="2">
    <source>
        <dbReference type="ARBA" id="ARBA00009810"/>
    </source>
</evidence>
<keyword evidence="7 10" id="KW-0472">Membrane</keyword>